<evidence type="ECO:0000256" key="1">
    <source>
        <dbReference type="ARBA" id="ARBA00004196"/>
    </source>
</evidence>
<dbReference type="PANTHER" id="PTHR20910">
    <property type="entry name" value="AGAP001623-PA"/>
    <property type="match status" value="1"/>
</dbReference>
<feature type="signal peptide" evidence="9">
    <location>
        <begin position="1"/>
        <end position="20"/>
    </location>
</feature>
<reference evidence="10" key="2">
    <citation type="submission" date="2023-05" db="EMBL/GenBank/DDBJ databases">
        <authorList>
            <consortium name="Lawrence Berkeley National Laboratory"/>
            <person name="Steindorff A."/>
            <person name="Hensen N."/>
            <person name="Bonometti L."/>
            <person name="Westerberg I."/>
            <person name="Brannstrom I.O."/>
            <person name="Guillou S."/>
            <person name="Cros-Aarteil S."/>
            <person name="Calhoun S."/>
            <person name="Haridas S."/>
            <person name="Kuo A."/>
            <person name="Mondo S."/>
            <person name="Pangilinan J."/>
            <person name="Riley R."/>
            <person name="Labutti K."/>
            <person name="Andreopoulos B."/>
            <person name="Lipzen A."/>
            <person name="Chen C."/>
            <person name="Yanf M."/>
            <person name="Daum C."/>
            <person name="Ng V."/>
            <person name="Clum A."/>
            <person name="Ohm R."/>
            <person name="Martin F."/>
            <person name="Silar P."/>
            <person name="Natvig D."/>
            <person name="Lalanne C."/>
            <person name="Gautier V."/>
            <person name="Ament-Velasquez S.L."/>
            <person name="Kruys A."/>
            <person name="Hutchinson M.I."/>
            <person name="Powell A.J."/>
            <person name="Barry K."/>
            <person name="Miller A.N."/>
            <person name="Grigoriev I.V."/>
            <person name="Debuchy R."/>
            <person name="Gladieux P."/>
            <person name="Thoren M.H."/>
            <person name="Johannesson H."/>
        </authorList>
    </citation>
    <scope>NUCLEOTIDE SEQUENCE</scope>
    <source>
        <strain evidence="10">CBS 359.72</strain>
    </source>
</reference>
<comment type="catalytic activity">
    <reaction evidence="7">
        <text>2 superoxide + 2 H(+) = H2O2 + O2</text>
        <dbReference type="Rhea" id="RHEA:20696"/>
        <dbReference type="ChEBI" id="CHEBI:15378"/>
        <dbReference type="ChEBI" id="CHEBI:15379"/>
        <dbReference type="ChEBI" id="CHEBI:16240"/>
        <dbReference type="ChEBI" id="CHEBI:18421"/>
        <dbReference type="EC" id="1.15.1.1"/>
    </reaction>
</comment>
<evidence type="ECO:0000256" key="7">
    <source>
        <dbReference type="ARBA" id="ARBA00049204"/>
    </source>
</evidence>
<organism evidence="10 11">
    <name type="scientific">Corynascus novoguineensis</name>
    <dbReference type="NCBI Taxonomy" id="1126955"/>
    <lineage>
        <taxon>Eukaryota</taxon>
        <taxon>Fungi</taxon>
        <taxon>Dikarya</taxon>
        <taxon>Ascomycota</taxon>
        <taxon>Pezizomycotina</taxon>
        <taxon>Sordariomycetes</taxon>
        <taxon>Sordariomycetidae</taxon>
        <taxon>Sordariales</taxon>
        <taxon>Chaetomiaceae</taxon>
        <taxon>Corynascus</taxon>
    </lineage>
</organism>
<keyword evidence="6" id="KW-0049">Antioxidant</keyword>
<feature type="region of interest" description="Disordered" evidence="8">
    <location>
        <begin position="197"/>
        <end position="294"/>
    </location>
</feature>
<feature type="compositionally biased region" description="Acidic residues" evidence="8">
    <location>
        <begin position="204"/>
        <end position="254"/>
    </location>
</feature>
<feature type="compositionally biased region" description="Low complexity" evidence="8">
    <location>
        <begin position="283"/>
        <end position="294"/>
    </location>
</feature>
<evidence type="ECO:0000256" key="3">
    <source>
        <dbReference type="ARBA" id="ARBA00010457"/>
    </source>
</evidence>
<evidence type="ECO:0000256" key="4">
    <source>
        <dbReference type="ARBA" id="ARBA00012682"/>
    </source>
</evidence>
<accession>A0AAN7D4D4</accession>
<feature type="chain" id="PRO_5042919105" description="superoxide dismutase" evidence="9">
    <location>
        <begin position="21"/>
        <end position="315"/>
    </location>
</feature>
<dbReference type="EC" id="1.15.1.1" evidence="4"/>
<comment type="similarity">
    <text evidence="3">Belongs to the Cu-Zn superoxide dismutase family.</text>
</comment>
<comment type="subcellular location">
    <subcellularLocation>
        <location evidence="1">Cell envelope</location>
    </subcellularLocation>
    <subcellularLocation>
        <location evidence="2">Secreted</location>
    </subcellularLocation>
</comment>
<comment type="caution">
    <text evidence="10">The sequence shown here is derived from an EMBL/GenBank/DDBJ whole genome shotgun (WGS) entry which is preliminary data.</text>
</comment>
<reference evidence="10" key="1">
    <citation type="journal article" date="2023" name="Mol. Phylogenet. Evol.">
        <title>Genome-scale phylogeny and comparative genomics of the fungal order Sordariales.</title>
        <authorList>
            <person name="Hensen N."/>
            <person name="Bonometti L."/>
            <person name="Westerberg I."/>
            <person name="Brannstrom I.O."/>
            <person name="Guillou S."/>
            <person name="Cros-Aarteil S."/>
            <person name="Calhoun S."/>
            <person name="Haridas S."/>
            <person name="Kuo A."/>
            <person name="Mondo S."/>
            <person name="Pangilinan J."/>
            <person name="Riley R."/>
            <person name="LaButti K."/>
            <person name="Andreopoulos B."/>
            <person name="Lipzen A."/>
            <person name="Chen C."/>
            <person name="Yan M."/>
            <person name="Daum C."/>
            <person name="Ng V."/>
            <person name="Clum A."/>
            <person name="Steindorff A."/>
            <person name="Ohm R.A."/>
            <person name="Martin F."/>
            <person name="Silar P."/>
            <person name="Natvig D.O."/>
            <person name="Lalanne C."/>
            <person name="Gautier V."/>
            <person name="Ament-Velasquez S.L."/>
            <person name="Kruys A."/>
            <person name="Hutchinson M.I."/>
            <person name="Powell A.J."/>
            <person name="Barry K."/>
            <person name="Miller A.N."/>
            <person name="Grigoriev I.V."/>
            <person name="Debuchy R."/>
            <person name="Gladieux P."/>
            <person name="Hiltunen Thoren M."/>
            <person name="Johannesson H."/>
        </authorList>
    </citation>
    <scope>NUCLEOTIDE SEQUENCE</scope>
    <source>
        <strain evidence="10">CBS 359.72</strain>
    </source>
</reference>
<evidence type="ECO:0000256" key="6">
    <source>
        <dbReference type="ARBA" id="ARBA00022862"/>
    </source>
</evidence>
<dbReference type="GO" id="GO:0046872">
    <property type="term" value="F:metal ion binding"/>
    <property type="evidence" value="ECO:0007669"/>
    <property type="project" value="InterPro"/>
</dbReference>
<dbReference type="Gene3D" id="2.60.40.200">
    <property type="entry name" value="Superoxide dismutase, copper/zinc binding domain"/>
    <property type="match status" value="1"/>
</dbReference>
<evidence type="ECO:0000313" key="11">
    <source>
        <dbReference type="Proteomes" id="UP001303647"/>
    </source>
</evidence>
<gene>
    <name evidence="10" type="ORF">C7999DRAFT_10108</name>
</gene>
<keyword evidence="11" id="KW-1185">Reference proteome</keyword>
<dbReference type="GO" id="GO:0005576">
    <property type="term" value="C:extracellular region"/>
    <property type="evidence" value="ECO:0007669"/>
    <property type="project" value="UniProtKB-SubCell"/>
</dbReference>
<dbReference type="GO" id="GO:0004784">
    <property type="term" value="F:superoxide dismutase activity"/>
    <property type="evidence" value="ECO:0007669"/>
    <property type="project" value="UniProtKB-EC"/>
</dbReference>
<keyword evidence="9" id="KW-0732">Signal</keyword>
<keyword evidence="5" id="KW-0964">Secreted</keyword>
<evidence type="ECO:0000256" key="5">
    <source>
        <dbReference type="ARBA" id="ARBA00022525"/>
    </source>
</evidence>
<evidence type="ECO:0000313" key="10">
    <source>
        <dbReference type="EMBL" id="KAK4252277.1"/>
    </source>
</evidence>
<dbReference type="InterPro" id="IPR036423">
    <property type="entry name" value="SOD-like_Cu/Zn_dom_sf"/>
</dbReference>
<dbReference type="SUPFAM" id="SSF49329">
    <property type="entry name" value="Cu,Zn superoxide dismutase-like"/>
    <property type="match status" value="1"/>
</dbReference>
<dbReference type="AlphaFoldDB" id="A0AAN7D4D4"/>
<feature type="compositionally biased region" description="Low complexity" evidence="8">
    <location>
        <begin position="255"/>
        <end position="276"/>
    </location>
</feature>
<proteinExistence type="inferred from homology"/>
<dbReference type="InterPro" id="IPR053257">
    <property type="entry name" value="Cu-only_SOD"/>
</dbReference>
<sequence length="315" mass="32719">MRVSTQLSVLLAAATTQVSAQDTGELGDAAEVTNNPVGVEYRATLPDSAFFKPAYPNGGNIKGWVKAVANEDGRGVRITLNLENLPKTGGPFSYHLHVAPVPENGNCTETLAHLDPYIRGEDTPCNDSAPATCQVGDLSGKHGKIPADEDDFEASYVDLYASTVEDIGAFFGNRSIVFHYPNKTRITCANFERVEGGADLPGGGDDDDNDDDHNDDGDNDDGNDNDDNDNDNDNDGDNNDNDGDDADDNDDDDNNNSPSSSTTAPPTGITAAPTNTEGAGSDPAETTGPTTAGAPALRASAAGAVVLGVVAAFLL</sequence>
<dbReference type="EMBL" id="MU857601">
    <property type="protein sequence ID" value="KAK4252277.1"/>
    <property type="molecule type" value="Genomic_DNA"/>
</dbReference>
<dbReference type="FunFam" id="2.60.40.200:FF:000007">
    <property type="entry name" value="Cell surface Cu-only superoxide dismutase 5"/>
    <property type="match status" value="1"/>
</dbReference>
<dbReference type="Proteomes" id="UP001303647">
    <property type="component" value="Unassembled WGS sequence"/>
</dbReference>
<protein>
    <recommendedName>
        <fullName evidence="4">superoxide dismutase</fullName>
        <ecNumber evidence="4">1.15.1.1</ecNumber>
    </recommendedName>
</protein>
<evidence type="ECO:0000256" key="9">
    <source>
        <dbReference type="SAM" id="SignalP"/>
    </source>
</evidence>
<evidence type="ECO:0000256" key="8">
    <source>
        <dbReference type="SAM" id="MobiDB-lite"/>
    </source>
</evidence>
<dbReference type="PANTHER" id="PTHR20910:SF1">
    <property type="entry name" value="SUPEROXIDE DISMUTASE COPPER_ZINC BINDING DOMAIN-CONTAINING PROTEIN"/>
    <property type="match status" value="1"/>
</dbReference>
<evidence type="ECO:0000256" key="2">
    <source>
        <dbReference type="ARBA" id="ARBA00004613"/>
    </source>
</evidence>
<name>A0AAN7D4D4_9PEZI</name>